<evidence type="ECO:0000313" key="6">
    <source>
        <dbReference type="Proteomes" id="UP000005222"/>
    </source>
</evidence>
<organism evidence="4 6">
    <name type="scientific">Pichia sorbitophila (strain ATCC MYA-4447 / BCRC 22081 / CBS 7064 / NBRC 10061 / NRRL Y-12695)</name>
    <name type="common">Hybrid yeast</name>
    <dbReference type="NCBI Taxonomy" id="559304"/>
    <lineage>
        <taxon>Eukaryota</taxon>
        <taxon>Fungi</taxon>
        <taxon>Dikarya</taxon>
        <taxon>Ascomycota</taxon>
        <taxon>Saccharomycotina</taxon>
        <taxon>Pichiomycetes</taxon>
        <taxon>Debaryomycetaceae</taxon>
        <taxon>Millerozyma</taxon>
    </lineage>
</organism>
<evidence type="ECO:0000313" key="5">
    <source>
        <dbReference type="EMBL" id="CCE81041.1"/>
    </source>
</evidence>
<evidence type="ECO:0000256" key="2">
    <source>
        <dbReference type="SAM" id="MobiDB-lite"/>
    </source>
</evidence>
<gene>
    <name evidence="4" type="primary">Piso0_003386</name>
    <name evidence="4" type="ORF">GNLVRS01_PISO0G11182g</name>
    <name evidence="5" type="ORF">GNLVRS01_PISO0H11183g</name>
</gene>
<dbReference type="HOGENOM" id="CLU_017706_1_0_1"/>
<dbReference type="eggNOG" id="KOG2997">
    <property type="taxonomic scope" value="Eukaryota"/>
</dbReference>
<dbReference type="OrthoDB" id="2117972at2759"/>
<dbReference type="InParanoid" id="G8YIY1"/>
<name>G8YIY1_PICSO</name>
<feature type="domain" description="F-box protein Hrt3/FBXO9 C-terminal" evidence="3">
    <location>
        <begin position="245"/>
        <end position="346"/>
    </location>
</feature>
<accession>G8YIY1</accession>
<dbReference type="GO" id="GO:0005737">
    <property type="term" value="C:cytoplasm"/>
    <property type="evidence" value="ECO:0007669"/>
    <property type="project" value="TreeGrafter"/>
</dbReference>
<dbReference type="Pfam" id="PF19270">
    <property type="entry name" value="FBO_C"/>
    <property type="match status" value="1"/>
</dbReference>
<keyword evidence="1" id="KW-0833">Ubl conjugation pathway</keyword>
<dbReference type="GO" id="GO:0031146">
    <property type="term" value="P:SCF-dependent proteasomal ubiquitin-dependent protein catabolic process"/>
    <property type="evidence" value="ECO:0007669"/>
    <property type="project" value="TreeGrafter"/>
</dbReference>
<dbReference type="InterPro" id="IPR045464">
    <property type="entry name" value="Hrt3/FBXO9_C"/>
</dbReference>
<dbReference type="Proteomes" id="UP000005222">
    <property type="component" value="Chromosome G"/>
</dbReference>
<sequence length="444" mass="51218">MASLGSAQGPVLTQEPKNMIVDNQSTDGDLKDSEIEAINLFEQAMEKETHGSMSDAVELYRRAFRIEEKVDILYRKVKVPHKVQQLKAEGGKNSSVRVDEAVVSSLDVDSLLQSYRDVDALSPWQAKQEEEPEDSLAAQLATASLDKQIPGLKKDVSVLIKLPHDIWGYILEILLLTSPESWFNFSITCKKNAYLGFGSSNIWRSLCYLIYPLQISYENQTFLEHHRQLDSDQELPVPKDQLSIVSQYDNSWKRMLRSRPFIKFLGCYISVVNYYNEGGGKEFTISYSKPVKSITYYRYLRFYPDGTCVKVLTPLEPNRIVPQLSKYNTERSIKAFAENAKMDNHNVPKDNFVIYHGTWSISASGEVFIRINEGSVPYYYFHYHFQVQSIGKVYRHAKLNWVKNFVIRKKTYDGDEREGELSTLPLKNEKPFKFSRVRSYKIDN</sequence>
<reference evidence="4" key="1">
    <citation type="submission" date="2011-10" db="EMBL/GenBank/DDBJ databases">
        <authorList>
            <person name="Genoscope - CEA"/>
        </authorList>
    </citation>
    <scope>NUCLEOTIDE SEQUENCE</scope>
</reference>
<dbReference type="GO" id="GO:0019005">
    <property type="term" value="C:SCF ubiquitin ligase complex"/>
    <property type="evidence" value="ECO:0007669"/>
    <property type="project" value="TreeGrafter"/>
</dbReference>
<evidence type="ECO:0000259" key="3">
    <source>
        <dbReference type="Pfam" id="PF19270"/>
    </source>
</evidence>
<dbReference type="PANTHER" id="PTHR12874">
    <property type="entry name" value="F-BOX ONLY PROTEIN 48-RELATED"/>
    <property type="match status" value="1"/>
</dbReference>
<dbReference type="STRING" id="559304.G8YIY1"/>
<reference evidence="6" key="2">
    <citation type="journal article" date="2012" name="G3 (Bethesda)">
        <title>Pichia sorbitophila, an interspecies yeast hybrid reveals early steps of genome resolution following polyploidization.</title>
        <authorList>
            <person name="Leh Louis V."/>
            <person name="Despons L."/>
            <person name="Friedrich A."/>
            <person name="Martin T."/>
            <person name="Durrens P."/>
            <person name="Casaregola S."/>
            <person name="Neuveglise C."/>
            <person name="Fairhead C."/>
            <person name="Marck C."/>
            <person name="Cruz J.A."/>
            <person name="Straub M.L."/>
            <person name="Kugler V."/>
            <person name="Sacerdot C."/>
            <person name="Uzunov Z."/>
            <person name="Thierry A."/>
            <person name="Weiss S."/>
            <person name="Bleykasten C."/>
            <person name="De Montigny J."/>
            <person name="Jacques N."/>
            <person name="Jung P."/>
            <person name="Lemaire M."/>
            <person name="Mallet S."/>
            <person name="Morel G."/>
            <person name="Richard G.F."/>
            <person name="Sarkar A."/>
            <person name="Savel G."/>
            <person name="Schacherer J."/>
            <person name="Seret M.L."/>
            <person name="Talla E."/>
            <person name="Samson G."/>
            <person name="Jubin C."/>
            <person name="Poulain J."/>
            <person name="Vacherie B."/>
            <person name="Barbe V."/>
            <person name="Pelletier E."/>
            <person name="Sherman D.J."/>
            <person name="Westhof E."/>
            <person name="Weissenbach J."/>
            <person name="Baret P.V."/>
            <person name="Wincker P."/>
            <person name="Gaillardin C."/>
            <person name="Dujon B."/>
            <person name="Souciet J.L."/>
        </authorList>
    </citation>
    <scope>NUCLEOTIDE SEQUENCE [LARGE SCALE GENOMIC DNA]</scope>
    <source>
        <strain evidence="6">ATCC MYA-4447 / BCRC 22081 / CBS 7064 / NBRC 10061 / NRRL Y-12695</strain>
    </source>
</reference>
<feature type="region of interest" description="Disordered" evidence="2">
    <location>
        <begin position="1"/>
        <end position="28"/>
    </location>
</feature>
<protein>
    <submittedName>
        <fullName evidence="4">Piso0_003386 protein</fullName>
    </submittedName>
</protein>
<proteinExistence type="predicted"/>
<keyword evidence="6" id="KW-1185">Reference proteome</keyword>
<evidence type="ECO:0000313" key="4">
    <source>
        <dbReference type="EMBL" id="CCE80276.1"/>
    </source>
</evidence>
<dbReference type="PANTHER" id="PTHR12874:SF9">
    <property type="entry name" value="F-BOX ONLY PROTEIN 48"/>
    <property type="match status" value="1"/>
</dbReference>
<dbReference type="Proteomes" id="UP000005222">
    <property type="component" value="Chromosome H"/>
</dbReference>
<evidence type="ECO:0000256" key="1">
    <source>
        <dbReference type="ARBA" id="ARBA00022786"/>
    </source>
</evidence>
<dbReference type="FunCoup" id="G8YIY1">
    <property type="interactions" value="211"/>
</dbReference>
<dbReference type="EMBL" id="FO082052">
    <property type="protein sequence ID" value="CCE81041.1"/>
    <property type="molecule type" value="Genomic_DNA"/>
</dbReference>
<dbReference type="EMBL" id="FO082053">
    <property type="protein sequence ID" value="CCE80276.1"/>
    <property type="molecule type" value="Genomic_DNA"/>
</dbReference>
<dbReference type="AlphaFoldDB" id="G8YIY1"/>